<dbReference type="InterPro" id="IPR005982">
    <property type="entry name" value="Thioredox_Rdtase"/>
</dbReference>
<evidence type="ECO:0000256" key="8">
    <source>
        <dbReference type="RuleBase" id="RU003880"/>
    </source>
</evidence>
<keyword evidence="4 8" id="KW-0274">FAD</keyword>
<keyword evidence="7 8" id="KW-0676">Redox-active center</keyword>
<comment type="catalytic activity">
    <reaction evidence="8">
        <text>[thioredoxin]-dithiol + NADP(+) = [thioredoxin]-disulfide + NADPH + H(+)</text>
        <dbReference type="Rhea" id="RHEA:20345"/>
        <dbReference type="Rhea" id="RHEA-COMP:10698"/>
        <dbReference type="Rhea" id="RHEA-COMP:10700"/>
        <dbReference type="ChEBI" id="CHEBI:15378"/>
        <dbReference type="ChEBI" id="CHEBI:29950"/>
        <dbReference type="ChEBI" id="CHEBI:50058"/>
        <dbReference type="ChEBI" id="CHEBI:57783"/>
        <dbReference type="ChEBI" id="CHEBI:58349"/>
        <dbReference type="EC" id="1.8.1.9"/>
    </reaction>
</comment>
<evidence type="ECO:0000313" key="12">
    <source>
        <dbReference type="Proteomes" id="UP000634004"/>
    </source>
</evidence>
<proteinExistence type="inferred from homology"/>
<evidence type="ECO:0000256" key="3">
    <source>
        <dbReference type="ARBA" id="ARBA00022630"/>
    </source>
</evidence>
<keyword evidence="5 8" id="KW-0560">Oxidoreductase</keyword>
<dbReference type="NCBIfam" id="TIGR01292">
    <property type="entry name" value="TRX_reduct"/>
    <property type="match status" value="1"/>
</dbReference>
<evidence type="ECO:0000256" key="1">
    <source>
        <dbReference type="ARBA" id="ARBA00009333"/>
    </source>
</evidence>
<keyword evidence="9" id="KW-0521">NADP</keyword>
<protein>
    <recommendedName>
        <fullName evidence="2 8">Thioredoxin reductase</fullName>
        <ecNumber evidence="8">1.8.1.9</ecNumber>
    </recommendedName>
</protein>
<dbReference type="InterPro" id="IPR023753">
    <property type="entry name" value="FAD/NAD-binding_dom"/>
</dbReference>
<evidence type="ECO:0000256" key="9">
    <source>
        <dbReference type="RuleBase" id="RU003881"/>
    </source>
</evidence>
<evidence type="ECO:0000256" key="6">
    <source>
        <dbReference type="ARBA" id="ARBA00023157"/>
    </source>
</evidence>
<dbReference type="Pfam" id="PF07992">
    <property type="entry name" value="Pyr_redox_2"/>
    <property type="match status" value="1"/>
</dbReference>
<evidence type="ECO:0000313" key="11">
    <source>
        <dbReference type="EMBL" id="GHA97130.1"/>
    </source>
</evidence>
<dbReference type="InterPro" id="IPR050097">
    <property type="entry name" value="Ferredoxin-NADP_redctase_2"/>
</dbReference>
<dbReference type="AlphaFoldDB" id="A0A8J3G2S0"/>
<keyword evidence="6" id="KW-1015">Disulfide bond</keyword>
<feature type="domain" description="FAD/NAD(P)-binding" evidence="10">
    <location>
        <begin position="8"/>
        <end position="296"/>
    </location>
</feature>
<organism evidence="11 12">
    <name type="scientific">Algimonas arctica</name>
    <dbReference type="NCBI Taxonomy" id="1479486"/>
    <lineage>
        <taxon>Bacteria</taxon>
        <taxon>Pseudomonadati</taxon>
        <taxon>Pseudomonadota</taxon>
        <taxon>Alphaproteobacteria</taxon>
        <taxon>Maricaulales</taxon>
        <taxon>Robiginitomaculaceae</taxon>
        <taxon>Algimonas</taxon>
    </lineage>
</organism>
<evidence type="ECO:0000256" key="7">
    <source>
        <dbReference type="ARBA" id="ARBA00023284"/>
    </source>
</evidence>
<dbReference type="InterPro" id="IPR036188">
    <property type="entry name" value="FAD/NAD-bd_sf"/>
</dbReference>
<comment type="cofactor">
    <cofactor evidence="9">
        <name>FAD</name>
        <dbReference type="ChEBI" id="CHEBI:57692"/>
    </cofactor>
    <text evidence="9">Binds 1 FAD per subunit.</text>
</comment>
<dbReference type="GO" id="GO:0019430">
    <property type="term" value="P:removal of superoxide radicals"/>
    <property type="evidence" value="ECO:0007669"/>
    <property type="project" value="UniProtKB-UniRule"/>
</dbReference>
<comment type="caution">
    <text evidence="11">The sequence shown here is derived from an EMBL/GenBank/DDBJ whole genome shotgun (WGS) entry which is preliminary data.</text>
</comment>
<sequence>MSDTVHHPVLIIGSGPAGYTAAVYAARALLKPAIVAGLQPGGQLTITTDVENYPGFPEIMGPELMEKFKEHALKFGTEFYEDIIVDVDFSSHPFKAFGDGGMVYTADSIIIATGAQAKWLGLPSEETFGGFGVSACATCDGFFYRGKEVIVVGGGNTAVEEALYLSGLASKVTLVHRRDTLRAEKILQERLLNKANVEVLWNHTLEEIVGDLKPMPNVKGARIKHAQTGEERILPAHGVFIAIGHKPSTEIFKGHVEMNEGGYIISAPDSTRTNVPGIFAAGDVSDETYRQAVTAAGLGCMAALEAEKWLAEKEELGANVAQDVKATALIEDIETHAEDMDTLSAAIMASE</sequence>
<dbReference type="PROSITE" id="PS00573">
    <property type="entry name" value="PYRIDINE_REDOX_2"/>
    <property type="match status" value="1"/>
</dbReference>
<keyword evidence="12" id="KW-1185">Reference proteome</keyword>
<evidence type="ECO:0000259" key="10">
    <source>
        <dbReference type="Pfam" id="PF07992"/>
    </source>
</evidence>
<dbReference type="Proteomes" id="UP000634004">
    <property type="component" value="Unassembled WGS sequence"/>
</dbReference>
<reference evidence="11" key="1">
    <citation type="journal article" date="2014" name="Int. J. Syst. Evol. Microbiol.">
        <title>Complete genome sequence of Corynebacterium casei LMG S-19264T (=DSM 44701T), isolated from a smear-ripened cheese.</title>
        <authorList>
            <consortium name="US DOE Joint Genome Institute (JGI-PGF)"/>
            <person name="Walter F."/>
            <person name="Albersmeier A."/>
            <person name="Kalinowski J."/>
            <person name="Ruckert C."/>
        </authorList>
    </citation>
    <scope>NUCLEOTIDE SEQUENCE</scope>
    <source>
        <strain evidence="11">KCTC 32513</strain>
    </source>
</reference>
<evidence type="ECO:0000256" key="4">
    <source>
        <dbReference type="ARBA" id="ARBA00022827"/>
    </source>
</evidence>
<evidence type="ECO:0000256" key="5">
    <source>
        <dbReference type="ARBA" id="ARBA00023002"/>
    </source>
</evidence>
<dbReference type="EC" id="1.8.1.9" evidence="8"/>
<accession>A0A8J3G2S0</accession>
<dbReference type="PRINTS" id="PR00469">
    <property type="entry name" value="PNDRDTASEII"/>
</dbReference>
<keyword evidence="3 8" id="KW-0285">Flavoprotein</keyword>
<dbReference type="Gene3D" id="3.50.50.60">
    <property type="entry name" value="FAD/NAD(P)-binding domain"/>
    <property type="match status" value="2"/>
</dbReference>
<comment type="similarity">
    <text evidence="1 8">Belongs to the class-II pyridine nucleotide-disulfide oxidoreductase family.</text>
</comment>
<name>A0A8J3G2S0_9PROT</name>
<dbReference type="InterPro" id="IPR008255">
    <property type="entry name" value="Pyr_nucl-diS_OxRdtase_2_AS"/>
</dbReference>
<dbReference type="PANTHER" id="PTHR48105">
    <property type="entry name" value="THIOREDOXIN REDUCTASE 1-RELATED-RELATED"/>
    <property type="match status" value="1"/>
</dbReference>
<comment type="subunit">
    <text evidence="8">Homodimer.</text>
</comment>
<dbReference type="RefSeq" id="WP_189498029.1">
    <property type="nucleotide sequence ID" value="NZ_BMZH01000007.1"/>
</dbReference>
<evidence type="ECO:0000256" key="2">
    <source>
        <dbReference type="ARBA" id="ARBA00018719"/>
    </source>
</evidence>
<dbReference type="EMBL" id="BMZH01000007">
    <property type="protein sequence ID" value="GHA97130.1"/>
    <property type="molecule type" value="Genomic_DNA"/>
</dbReference>
<dbReference type="PRINTS" id="PR00368">
    <property type="entry name" value="FADPNR"/>
</dbReference>
<dbReference type="GO" id="GO:0005737">
    <property type="term" value="C:cytoplasm"/>
    <property type="evidence" value="ECO:0007669"/>
    <property type="project" value="InterPro"/>
</dbReference>
<dbReference type="SUPFAM" id="SSF51905">
    <property type="entry name" value="FAD/NAD(P)-binding domain"/>
    <property type="match status" value="1"/>
</dbReference>
<gene>
    <name evidence="11" type="primary">trxB1</name>
    <name evidence="11" type="ORF">GCM10009069_20210</name>
</gene>
<dbReference type="GO" id="GO:0004791">
    <property type="term" value="F:thioredoxin-disulfide reductase (NADPH) activity"/>
    <property type="evidence" value="ECO:0007669"/>
    <property type="project" value="UniProtKB-UniRule"/>
</dbReference>
<reference evidence="11" key="2">
    <citation type="submission" date="2020-09" db="EMBL/GenBank/DDBJ databases">
        <authorList>
            <person name="Sun Q."/>
            <person name="Kim S."/>
        </authorList>
    </citation>
    <scope>NUCLEOTIDE SEQUENCE</scope>
    <source>
        <strain evidence="11">KCTC 32513</strain>
    </source>
</reference>